<sequence length="293" mass="33989">MHPPISFYAVFADRGITGTTDNRPEFQKMLELCRDGKTDLIITKSISRFARNTVIMLQVVREFKNIGVAVYFEKENINTLSGDGELMLTVLSCILNTTGYARGSKRLKAMSRKNKPPLIEWKCVCQPQPNQRRKIHMDNESLSHTKWNCKYHIVFAPKYRRQIIYGKIKEDIGKILRKLCEYKGVEIIEANACKDHIHMLVSIPPKLSVAQFMGYLKGKSSLMIFDRHANLKYKYGNRQFWCKGYYVDTVGRNKKVIEEYIKNQLQEDIAYDQISLKDYIDPFTGDPVNKGKK</sequence>
<dbReference type="Gene3D" id="3.40.50.1390">
    <property type="entry name" value="Resolvase, N-terminal catalytic domain"/>
    <property type="match status" value="1"/>
</dbReference>
<dbReference type="InterPro" id="IPR036515">
    <property type="entry name" value="Transposase_17_sf"/>
</dbReference>
<protein>
    <submittedName>
        <fullName evidence="3">REP element-mobilizing transposase RayT</fullName>
    </submittedName>
</protein>
<reference evidence="3 4" key="1">
    <citation type="submission" date="2019-03" db="EMBL/GenBank/DDBJ databases">
        <title>Genomic Encyclopedia of Type Strains, Phase IV (KMG-IV): sequencing the most valuable type-strain genomes for metagenomic binning, comparative biology and taxonomic classification.</title>
        <authorList>
            <person name="Goeker M."/>
        </authorList>
    </citation>
    <scope>NUCLEOTIDE SEQUENCE [LARGE SCALE GENOMIC DNA]</scope>
    <source>
        <strain evidence="3 4">DSM 24455</strain>
    </source>
</reference>
<feature type="domain" description="Resolvase/invertase-type recombinase catalytic" evidence="1">
    <location>
        <begin position="5"/>
        <end position="101"/>
    </location>
</feature>
<comment type="caution">
    <text evidence="3">The sequence shown here is derived from an EMBL/GenBank/DDBJ whole genome shotgun (WGS) entry which is preliminary data.</text>
</comment>
<evidence type="ECO:0000313" key="4">
    <source>
        <dbReference type="Proteomes" id="UP000295325"/>
    </source>
</evidence>
<dbReference type="InterPro" id="IPR006119">
    <property type="entry name" value="Resolv_N"/>
</dbReference>
<dbReference type="PANTHER" id="PTHR33360">
    <property type="entry name" value="TRANSPOSASE FOR INSERTION SEQUENCE ELEMENT IS200"/>
    <property type="match status" value="1"/>
</dbReference>
<dbReference type="CDD" id="cd00338">
    <property type="entry name" value="Ser_Recombinase"/>
    <property type="match status" value="1"/>
</dbReference>
<feature type="domain" description="Transposase IS200-like" evidence="2">
    <location>
        <begin position="146"/>
        <end position="264"/>
    </location>
</feature>
<dbReference type="InterPro" id="IPR036162">
    <property type="entry name" value="Resolvase-like_N_sf"/>
</dbReference>
<organism evidence="3 4">
    <name type="scientific">Fonticella tunisiensis</name>
    <dbReference type="NCBI Taxonomy" id="1096341"/>
    <lineage>
        <taxon>Bacteria</taxon>
        <taxon>Bacillati</taxon>
        <taxon>Bacillota</taxon>
        <taxon>Clostridia</taxon>
        <taxon>Eubacteriales</taxon>
        <taxon>Clostridiaceae</taxon>
        <taxon>Fonticella</taxon>
    </lineage>
</organism>
<dbReference type="Gene3D" id="3.30.70.1290">
    <property type="entry name" value="Transposase IS200-like"/>
    <property type="match status" value="1"/>
</dbReference>
<dbReference type="SMART" id="SM01321">
    <property type="entry name" value="Y1_Tnp"/>
    <property type="match status" value="1"/>
</dbReference>
<name>A0A4R7KUX8_9CLOT</name>
<evidence type="ECO:0000313" key="3">
    <source>
        <dbReference type="EMBL" id="TDT63301.1"/>
    </source>
</evidence>
<dbReference type="AlphaFoldDB" id="A0A4R7KUX8"/>
<dbReference type="Pfam" id="PF00239">
    <property type="entry name" value="Resolvase"/>
    <property type="match status" value="1"/>
</dbReference>
<dbReference type="InterPro" id="IPR002686">
    <property type="entry name" value="Transposase_17"/>
</dbReference>
<dbReference type="PANTHER" id="PTHR33360:SF2">
    <property type="entry name" value="TRANSPOSASE FOR INSERTION SEQUENCE ELEMENT IS200"/>
    <property type="match status" value="1"/>
</dbReference>
<accession>A0A4R7KUX8</accession>
<dbReference type="GO" id="GO:0006313">
    <property type="term" value="P:DNA transposition"/>
    <property type="evidence" value="ECO:0007669"/>
    <property type="project" value="InterPro"/>
</dbReference>
<dbReference type="GO" id="GO:0004803">
    <property type="term" value="F:transposase activity"/>
    <property type="evidence" value="ECO:0007669"/>
    <property type="project" value="InterPro"/>
</dbReference>
<dbReference type="SMART" id="SM00857">
    <property type="entry name" value="Resolvase"/>
    <property type="match status" value="1"/>
</dbReference>
<dbReference type="Pfam" id="PF01797">
    <property type="entry name" value="Y1_Tnp"/>
    <property type="match status" value="1"/>
</dbReference>
<evidence type="ECO:0000259" key="1">
    <source>
        <dbReference type="SMART" id="SM00857"/>
    </source>
</evidence>
<keyword evidence="4" id="KW-1185">Reference proteome</keyword>
<dbReference type="SUPFAM" id="SSF53041">
    <property type="entry name" value="Resolvase-like"/>
    <property type="match status" value="1"/>
</dbReference>
<dbReference type="GO" id="GO:0000150">
    <property type="term" value="F:DNA strand exchange activity"/>
    <property type="evidence" value="ECO:0007669"/>
    <property type="project" value="InterPro"/>
</dbReference>
<gene>
    <name evidence="3" type="ORF">EDD71_10260</name>
</gene>
<dbReference type="SUPFAM" id="SSF143422">
    <property type="entry name" value="Transposase IS200-like"/>
    <property type="match status" value="1"/>
</dbReference>
<dbReference type="NCBIfam" id="NF033573">
    <property type="entry name" value="transpos_IS200"/>
    <property type="match status" value="1"/>
</dbReference>
<dbReference type="GO" id="GO:0003677">
    <property type="term" value="F:DNA binding"/>
    <property type="evidence" value="ECO:0007669"/>
    <property type="project" value="InterPro"/>
</dbReference>
<evidence type="ECO:0000259" key="2">
    <source>
        <dbReference type="SMART" id="SM01321"/>
    </source>
</evidence>
<dbReference type="Proteomes" id="UP000295325">
    <property type="component" value="Unassembled WGS sequence"/>
</dbReference>
<dbReference type="EMBL" id="SOAZ01000002">
    <property type="protein sequence ID" value="TDT63301.1"/>
    <property type="molecule type" value="Genomic_DNA"/>
</dbReference>
<proteinExistence type="predicted"/>